<comment type="caution">
    <text evidence="1">The sequence shown here is derived from an EMBL/GenBank/DDBJ whole genome shotgun (WGS) entry which is preliminary data.</text>
</comment>
<reference evidence="2" key="1">
    <citation type="journal article" date="2019" name="Int. J. Syst. Evol. Microbiol.">
        <title>The Global Catalogue of Microorganisms (GCM) 10K type strain sequencing project: providing services to taxonomists for standard genome sequencing and annotation.</title>
        <authorList>
            <consortium name="The Broad Institute Genomics Platform"/>
            <consortium name="The Broad Institute Genome Sequencing Center for Infectious Disease"/>
            <person name="Wu L."/>
            <person name="Ma J."/>
        </authorList>
    </citation>
    <scope>NUCLEOTIDE SEQUENCE [LARGE SCALE GENOMIC DNA]</scope>
    <source>
        <strain evidence="2">JCM 17337</strain>
    </source>
</reference>
<protein>
    <submittedName>
        <fullName evidence="1">Type IX secretion system membrane protein PorP/SprF</fullName>
    </submittedName>
</protein>
<dbReference type="NCBIfam" id="TIGR03519">
    <property type="entry name" value="T9SS_PorP_fam"/>
    <property type="match status" value="1"/>
</dbReference>
<dbReference type="Pfam" id="PF11751">
    <property type="entry name" value="PorP_SprF"/>
    <property type="match status" value="1"/>
</dbReference>
<evidence type="ECO:0000313" key="2">
    <source>
        <dbReference type="Proteomes" id="UP001500748"/>
    </source>
</evidence>
<proteinExistence type="predicted"/>
<dbReference type="EMBL" id="BAABDU010000003">
    <property type="protein sequence ID" value="GAA3761196.1"/>
    <property type="molecule type" value="Genomic_DNA"/>
</dbReference>
<name>A0ABP7GD43_9FLAO</name>
<dbReference type="Proteomes" id="UP001500748">
    <property type="component" value="Unassembled WGS sequence"/>
</dbReference>
<organism evidence="1 2">
    <name type="scientific">Flavobacterium ginsengiterrae</name>
    <dbReference type="NCBI Taxonomy" id="871695"/>
    <lineage>
        <taxon>Bacteria</taxon>
        <taxon>Pseudomonadati</taxon>
        <taxon>Bacteroidota</taxon>
        <taxon>Flavobacteriia</taxon>
        <taxon>Flavobacteriales</taxon>
        <taxon>Flavobacteriaceae</taxon>
        <taxon>Flavobacterium</taxon>
    </lineage>
</organism>
<keyword evidence="2" id="KW-1185">Reference proteome</keyword>
<dbReference type="InterPro" id="IPR019861">
    <property type="entry name" value="PorP/SprF_Bacteroidetes"/>
</dbReference>
<accession>A0ABP7GD43</accession>
<gene>
    <name evidence="1" type="ORF">GCM10022423_10510</name>
</gene>
<evidence type="ECO:0000313" key="1">
    <source>
        <dbReference type="EMBL" id="GAA3761196.1"/>
    </source>
</evidence>
<sequence length="356" mass="41526">MTRMMEESLLDISLYTDNKIIAPMMLSKKFITMKKFILSLVLMAVTTSYSQELNLPVFTQYLADNPFVLSPAYAGIGDNLRIRANGLTQWVGIKDAPQNQSLYADFRILDRSGVGISMYNDKNGYTRQTGAKVSFAHHLILDYYSQQYLSFGLSYNFNTFRIDIDEFNNTIEHPILDPSVTDNRYTTNNNFDISALYRNKNFYISFNANNVLKKNTNKYRGVEPDLLSNYQVYTGMIFKDAENRRIEYEPSIYYQYFASDKRSTTDFNFKYRRYNRYEDYYWIGVSYRFLNDQFPKPLSVGPMAGFMKSKFYFGYSYQIMFNDLGNYNTGTHVVTIGFDFLQSISNCPCTQSPVHD</sequence>